<accession>A0AAE3GU70</accession>
<dbReference type="InterPro" id="IPR036890">
    <property type="entry name" value="HATPase_C_sf"/>
</dbReference>
<dbReference type="Gene3D" id="3.30.565.10">
    <property type="entry name" value="Histidine kinase-like ATPase, C-terminal domain"/>
    <property type="match status" value="1"/>
</dbReference>
<dbReference type="AlphaFoldDB" id="A0AAE3GU70"/>
<evidence type="ECO:0000256" key="4">
    <source>
        <dbReference type="ARBA" id="ARBA00022777"/>
    </source>
</evidence>
<sequence>PTPLSLSFIIEDTGLGIAPEEINNLFIAFGQTESGRKSQEGTGLGLAISQKFIQLMGGDIKVSSVLDKGTIFRFDIPVDPPEAMALQIPQETRKIIGLAQNQPNYRILVVEDCLENRLLLVKLLTSVGFSVAEAKNGLEAVELCSSYSPHLILMDMQMPVMSGYEATQRIKEHFQGSTTAIIALTASAFEEERIHILSAGCDDFMRKPFREEILWEKIAGLLGVRYIYEESEVKDYRASHLSYEEIHGQLINENRWDDRWDDRRDDRRDNYPTESLDFYLSRMPKEWVEKLNRAAFKCSDREIIWLCEQVPATHAPLAKILRDWADNFLFDQVIDLIQQVRVTA</sequence>
<dbReference type="InterPro" id="IPR011006">
    <property type="entry name" value="CheY-like_superfamily"/>
</dbReference>
<reference evidence="9" key="1">
    <citation type="submission" date="2022-06" db="EMBL/GenBank/DDBJ databases">
        <title>New cyanobacteria of genus Symplocastrum in benthos of Lake Baikal.</title>
        <authorList>
            <person name="Sorokovikova E."/>
            <person name="Tikhonova I."/>
            <person name="Krasnopeev A."/>
            <person name="Evseev P."/>
            <person name="Gladkikh A."/>
            <person name="Belykh O."/>
        </authorList>
    </citation>
    <scope>NUCLEOTIDE SEQUENCE</scope>
    <source>
        <strain evidence="9">BBK-W-15</strain>
    </source>
</reference>
<feature type="modified residue" description="4-aspartylphosphate" evidence="6">
    <location>
        <position position="155"/>
    </location>
</feature>
<keyword evidence="10" id="KW-1185">Reference proteome</keyword>
<keyword evidence="3 6" id="KW-0597">Phosphoprotein</keyword>
<evidence type="ECO:0000256" key="5">
    <source>
        <dbReference type="ARBA" id="ARBA00023012"/>
    </source>
</evidence>
<dbReference type="PANTHER" id="PTHR45339">
    <property type="entry name" value="HYBRID SIGNAL TRANSDUCTION HISTIDINE KINASE J"/>
    <property type="match status" value="1"/>
</dbReference>
<proteinExistence type="predicted"/>
<dbReference type="CDD" id="cd17546">
    <property type="entry name" value="REC_hyHK_CKI1_RcsC-like"/>
    <property type="match status" value="1"/>
</dbReference>
<evidence type="ECO:0000256" key="6">
    <source>
        <dbReference type="PROSITE-ProRule" id="PRU00169"/>
    </source>
</evidence>
<evidence type="ECO:0000256" key="2">
    <source>
        <dbReference type="ARBA" id="ARBA00012438"/>
    </source>
</evidence>
<dbReference type="Pfam" id="PF02518">
    <property type="entry name" value="HATPase_c"/>
    <property type="match status" value="1"/>
</dbReference>
<dbReference type="GO" id="GO:0004673">
    <property type="term" value="F:protein histidine kinase activity"/>
    <property type="evidence" value="ECO:0007669"/>
    <property type="project" value="UniProtKB-EC"/>
</dbReference>
<dbReference type="SUPFAM" id="SSF55874">
    <property type="entry name" value="ATPase domain of HSP90 chaperone/DNA topoisomerase II/histidine kinase"/>
    <property type="match status" value="1"/>
</dbReference>
<evidence type="ECO:0000259" key="8">
    <source>
        <dbReference type="PROSITE" id="PS50110"/>
    </source>
</evidence>
<dbReference type="Proteomes" id="UP001204953">
    <property type="component" value="Unassembled WGS sequence"/>
</dbReference>
<dbReference type="EC" id="2.7.13.3" evidence="2"/>
<feature type="domain" description="Histidine kinase" evidence="7">
    <location>
        <begin position="1"/>
        <end position="80"/>
    </location>
</feature>
<comment type="catalytic activity">
    <reaction evidence="1">
        <text>ATP + protein L-histidine = ADP + protein N-phospho-L-histidine.</text>
        <dbReference type="EC" id="2.7.13.3"/>
    </reaction>
</comment>
<dbReference type="EMBL" id="JAMZMM010000163">
    <property type="protein sequence ID" value="MCP2730041.1"/>
    <property type="molecule type" value="Genomic_DNA"/>
</dbReference>
<organism evidence="9 10">
    <name type="scientific">Limnofasciculus baicalensis BBK-W-15</name>
    <dbReference type="NCBI Taxonomy" id="2699891"/>
    <lineage>
        <taxon>Bacteria</taxon>
        <taxon>Bacillati</taxon>
        <taxon>Cyanobacteriota</taxon>
        <taxon>Cyanophyceae</taxon>
        <taxon>Coleofasciculales</taxon>
        <taxon>Coleofasciculaceae</taxon>
        <taxon>Limnofasciculus</taxon>
        <taxon>Limnofasciculus baicalensis</taxon>
    </lineage>
</organism>
<evidence type="ECO:0000313" key="9">
    <source>
        <dbReference type="EMBL" id="MCP2730041.1"/>
    </source>
</evidence>
<dbReference type="SMART" id="SM00387">
    <property type="entry name" value="HATPase_c"/>
    <property type="match status" value="1"/>
</dbReference>
<protein>
    <recommendedName>
        <fullName evidence="2">histidine kinase</fullName>
        <ecNumber evidence="2">2.7.13.3</ecNumber>
    </recommendedName>
</protein>
<feature type="domain" description="Response regulatory" evidence="8">
    <location>
        <begin position="106"/>
        <end position="222"/>
    </location>
</feature>
<keyword evidence="4" id="KW-0808">Transferase</keyword>
<feature type="non-terminal residue" evidence="9">
    <location>
        <position position="1"/>
    </location>
</feature>
<dbReference type="PANTHER" id="PTHR45339:SF1">
    <property type="entry name" value="HYBRID SIGNAL TRANSDUCTION HISTIDINE KINASE J"/>
    <property type="match status" value="1"/>
</dbReference>
<dbReference type="InterPro" id="IPR003594">
    <property type="entry name" value="HATPase_dom"/>
</dbReference>
<evidence type="ECO:0000313" key="10">
    <source>
        <dbReference type="Proteomes" id="UP001204953"/>
    </source>
</evidence>
<dbReference type="InterPro" id="IPR004358">
    <property type="entry name" value="Sig_transdc_His_kin-like_C"/>
</dbReference>
<keyword evidence="4" id="KW-0418">Kinase</keyword>
<keyword evidence="5" id="KW-0902">Two-component regulatory system</keyword>
<gene>
    <name evidence="9" type="ORF">NJ959_16530</name>
</gene>
<name>A0AAE3GU70_9CYAN</name>
<dbReference type="SMART" id="SM00448">
    <property type="entry name" value="REC"/>
    <property type="match status" value="1"/>
</dbReference>
<evidence type="ECO:0000256" key="1">
    <source>
        <dbReference type="ARBA" id="ARBA00000085"/>
    </source>
</evidence>
<evidence type="ECO:0000256" key="3">
    <source>
        <dbReference type="ARBA" id="ARBA00022553"/>
    </source>
</evidence>
<dbReference type="Pfam" id="PF00072">
    <property type="entry name" value="Response_reg"/>
    <property type="match status" value="1"/>
</dbReference>
<dbReference type="InterPro" id="IPR005467">
    <property type="entry name" value="His_kinase_dom"/>
</dbReference>
<dbReference type="SUPFAM" id="SSF52172">
    <property type="entry name" value="CheY-like"/>
    <property type="match status" value="1"/>
</dbReference>
<dbReference type="PRINTS" id="PR00344">
    <property type="entry name" value="BCTRLSENSOR"/>
</dbReference>
<comment type="caution">
    <text evidence="9">The sequence shown here is derived from an EMBL/GenBank/DDBJ whole genome shotgun (WGS) entry which is preliminary data.</text>
</comment>
<dbReference type="GO" id="GO:0000160">
    <property type="term" value="P:phosphorelay signal transduction system"/>
    <property type="evidence" value="ECO:0007669"/>
    <property type="project" value="UniProtKB-KW"/>
</dbReference>
<dbReference type="InterPro" id="IPR001789">
    <property type="entry name" value="Sig_transdc_resp-reg_receiver"/>
</dbReference>
<evidence type="ECO:0000259" key="7">
    <source>
        <dbReference type="PROSITE" id="PS50109"/>
    </source>
</evidence>
<dbReference type="PROSITE" id="PS50110">
    <property type="entry name" value="RESPONSE_REGULATORY"/>
    <property type="match status" value="1"/>
</dbReference>
<dbReference type="PROSITE" id="PS50109">
    <property type="entry name" value="HIS_KIN"/>
    <property type="match status" value="1"/>
</dbReference>
<dbReference type="Gene3D" id="3.40.50.2300">
    <property type="match status" value="1"/>
</dbReference>
<dbReference type="RefSeq" id="WP_254012809.1">
    <property type="nucleotide sequence ID" value="NZ_JAMZMM010000163.1"/>
</dbReference>